<evidence type="ECO:0000256" key="1">
    <source>
        <dbReference type="ARBA" id="ARBA00023002"/>
    </source>
</evidence>
<comment type="caution">
    <text evidence="4">The sequence shown here is derived from an EMBL/GenBank/DDBJ whole genome shotgun (WGS) entry which is preliminary data.</text>
</comment>
<name>A0A540VDF1_9CHLR</name>
<accession>A0A540VDF1</accession>
<organism evidence="4 5">
    <name type="scientific">Litorilinea aerophila</name>
    <dbReference type="NCBI Taxonomy" id="1204385"/>
    <lineage>
        <taxon>Bacteria</taxon>
        <taxon>Bacillati</taxon>
        <taxon>Chloroflexota</taxon>
        <taxon>Caldilineae</taxon>
        <taxon>Caldilineales</taxon>
        <taxon>Caldilineaceae</taxon>
        <taxon>Litorilinea</taxon>
    </lineage>
</organism>
<reference evidence="4 5" key="1">
    <citation type="submission" date="2019-06" db="EMBL/GenBank/DDBJ databases">
        <title>Genome sequence of Litorilinea aerophila BAA-2444.</title>
        <authorList>
            <person name="Maclea K.S."/>
            <person name="Maurais E.G."/>
            <person name="Iannazzi L.C."/>
        </authorList>
    </citation>
    <scope>NUCLEOTIDE SEQUENCE [LARGE SCALE GENOMIC DNA]</scope>
    <source>
        <strain evidence="4 5">ATCC BAA-2444</strain>
    </source>
</reference>
<feature type="domain" description="Alcohol dehydrogenase-like C-terminal" evidence="2">
    <location>
        <begin position="149"/>
        <end position="264"/>
    </location>
</feature>
<dbReference type="SUPFAM" id="SSF50129">
    <property type="entry name" value="GroES-like"/>
    <property type="match status" value="1"/>
</dbReference>
<dbReference type="InterPro" id="IPR050129">
    <property type="entry name" value="Zn_alcohol_dh"/>
</dbReference>
<keyword evidence="1" id="KW-0560">Oxidoreductase</keyword>
<proteinExistence type="predicted"/>
<dbReference type="OrthoDB" id="9769198at2"/>
<evidence type="ECO:0000313" key="5">
    <source>
        <dbReference type="Proteomes" id="UP000317371"/>
    </source>
</evidence>
<dbReference type="GO" id="GO:0016491">
    <property type="term" value="F:oxidoreductase activity"/>
    <property type="evidence" value="ECO:0007669"/>
    <property type="project" value="UniProtKB-KW"/>
</dbReference>
<sequence length="324" mass="35140">MRAVQILAPGEAVFVEVPKPTLQPGYALIRTRHLSLCGSDIHTFYHSPQENYPLPPGASGHEMVGVVEAVNGAAGPLKVGDIALTLVRDNRAMAEYYLAPVEHVLPLPPGKPVEELLQAQQLGTVIYAARRLPNLVDKDVAVIGQGSAGLWWTFMVRRLGARRVIALDLQAHRLQLSPRYGATHTVHNGEVDPVEAVAAITGGQMADVVVEAAGEIDSINLAIDLVKRYGFILYFGVPRVGKRMPFDMMGLFRKCVQCQTIVGAMADPGQSCTHMALELLATGIADAAPMLTHRFPFDQVLDAYELQRTRDEGAVKIVIDMPAP</sequence>
<dbReference type="InterPro" id="IPR013149">
    <property type="entry name" value="ADH-like_C"/>
</dbReference>
<feature type="domain" description="Alcohol dehydrogenase-like N-terminal" evidence="3">
    <location>
        <begin position="24"/>
        <end position="108"/>
    </location>
</feature>
<dbReference type="InterPro" id="IPR013154">
    <property type="entry name" value="ADH-like_N"/>
</dbReference>
<protein>
    <submittedName>
        <fullName evidence="4">Zinc-binding dehydrogenase</fullName>
    </submittedName>
</protein>
<dbReference type="Pfam" id="PF08240">
    <property type="entry name" value="ADH_N"/>
    <property type="match status" value="1"/>
</dbReference>
<evidence type="ECO:0000259" key="3">
    <source>
        <dbReference type="Pfam" id="PF08240"/>
    </source>
</evidence>
<dbReference type="AlphaFoldDB" id="A0A540VDF1"/>
<dbReference type="RefSeq" id="WP_141611015.1">
    <property type="nucleotide sequence ID" value="NZ_VIGC02000020.1"/>
</dbReference>
<dbReference type="PANTHER" id="PTHR43401:SF2">
    <property type="entry name" value="L-THREONINE 3-DEHYDROGENASE"/>
    <property type="match status" value="1"/>
</dbReference>
<dbReference type="InterPro" id="IPR011032">
    <property type="entry name" value="GroES-like_sf"/>
</dbReference>
<dbReference type="Proteomes" id="UP000317371">
    <property type="component" value="Unassembled WGS sequence"/>
</dbReference>
<keyword evidence="5" id="KW-1185">Reference proteome</keyword>
<dbReference type="PANTHER" id="PTHR43401">
    <property type="entry name" value="L-THREONINE 3-DEHYDROGENASE"/>
    <property type="match status" value="1"/>
</dbReference>
<dbReference type="Gene3D" id="3.40.50.720">
    <property type="entry name" value="NAD(P)-binding Rossmann-like Domain"/>
    <property type="match status" value="1"/>
</dbReference>
<evidence type="ECO:0000259" key="2">
    <source>
        <dbReference type="Pfam" id="PF00107"/>
    </source>
</evidence>
<dbReference type="Gene3D" id="3.90.180.10">
    <property type="entry name" value="Medium-chain alcohol dehydrogenases, catalytic domain"/>
    <property type="match status" value="2"/>
</dbReference>
<dbReference type="SUPFAM" id="SSF51735">
    <property type="entry name" value="NAD(P)-binding Rossmann-fold domains"/>
    <property type="match status" value="1"/>
</dbReference>
<gene>
    <name evidence="4" type="ORF">FKZ61_15305</name>
</gene>
<dbReference type="EMBL" id="VIGC01000020">
    <property type="protein sequence ID" value="TQE94790.1"/>
    <property type="molecule type" value="Genomic_DNA"/>
</dbReference>
<evidence type="ECO:0000313" key="4">
    <source>
        <dbReference type="EMBL" id="TQE94790.1"/>
    </source>
</evidence>
<dbReference type="InParanoid" id="A0A540VDF1"/>
<dbReference type="Pfam" id="PF00107">
    <property type="entry name" value="ADH_zinc_N"/>
    <property type="match status" value="1"/>
</dbReference>
<dbReference type="InterPro" id="IPR036291">
    <property type="entry name" value="NAD(P)-bd_dom_sf"/>
</dbReference>